<comment type="caution">
    <text evidence="2">The sequence shown here is derived from an EMBL/GenBank/DDBJ whole genome shotgun (WGS) entry which is preliminary data.</text>
</comment>
<evidence type="ECO:0000259" key="1">
    <source>
        <dbReference type="Pfam" id="PF17392"/>
    </source>
</evidence>
<reference evidence="2 3" key="1">
    <citation type="submission" date="2020-08" db="EMBL/GenBank/DDBJ databases">
        <authorList>
            <person name="Koutsovoulos G."/>
            <person name="Danchin GJ E."/>
        </authorList>
    </citation>
    <scope>NUCLEOTIDE SEQUENCE [LARGE SCALE GENOMIC DNA]</scope>
</reference>
<dbReference type="Pfam" id="PF17392">
    <property type="entry name" value="Urocanase_C"/>
    <property type="match status" value="1"/>
</dbReference>
<dbReference type="GO" id="GO:0006548">
    <property type="term" value="P:L-histidine catabolic process"/>
    <property type="evidence" value="ECO:0007669"/>
    <property type="project" value="TreeGrafter"/>
</dbReference>
<dbReference type="EMBL" id="CAJEWN010002236">
    <property type="protein sequence ID" value="CAD2202678.1"/>
    <property type="molecule type" value="Genomic_DNA"/>
</dbReference>
<dbReference type="InterPro" id="IPR036190">
    <property type="entry name" value="Urocanase_sf"/>
</dbReference>
<protein>
    <recommendedName>
        <fullName evidence="1">Urocanase C-terminal domain-containing protein</fullName>
    </recommendedName>
</protein>
<organism evidence="2 3">
    <name type="scientific">Meloidogyne enterolobii</name>
    <name type="common">Root-knot nematode worm</name>
    <name type="synonym">Meloidogyne mayaguensis</name>
    <dbReference type="NCBI Taxonomy" id="390850"/>
    <lineage>
        <taxon>Eukaryota</taxon>
        <taxon>Metazoa</taxon>
        <taxon>Ecdysozoa</taxon>
        <taxon>Nematoda</taxon>
        <taxon>Chromadorea</taxon>
        <taxon>Rhabditida</taxon>
        <taxon>Tylenchina</taxon>
        <taxon>Tylenchomorpha</taxon>
        <taxon>Tylenchoidea</taxon>
        <taxon>Meloidogynidae</taxon>
        <taxon>Meloidogyninae</taxon>
        <taxon>Meloidogyne</taxon>
    </lineage>
</organism>
<dbReference type="AlphaFoldDB" id="A0A6V7XTP5"/>
<dbReference type="SUPFAM" id="SSF111326">
    <property type="entry name" value="Urocanase"/>
    <property type="match status" value="1"/>
</dbReference>
<name>A0A6V7XTP5_MELEN</name>
<dbReference type="InterPro" id="IPR035401">
    <property type="entry name" value="Urocanase_C"/>
</dbReference>
<dbReference type="GO" id="GO:0016153">
    <property type="term" value="F:urocanate hydratase activity"/>
    <property type="evidence" value="ECO:0007669"/>
    <property type="project" value="InterPro"/>
</dbReference>
<gene>
    <name evidence="2" type="ORF">MENT_LOCUS56325</name>
</gene>
<dbReference type="PROSITE" id="PS01233">
    <property type="entry name" value="UROCANASE"/>
    <property type="match status" value="1"/>
</dbReference>
<dbReference type="Proteomes" id="UP000580250">
    <property type="component" value="Unassembled WGS sequence"/>
</dbReference>
<dbReference type="PANTHER" id="PTHR12216:SF3">
    <property type="entry name" value="UROCANATE HYDRATASE"/>
    <property type="match status" value="1"/>
</dbReference>
<dbReference type="OrthoDB" id="194468at2759"/>
<accession>A0A6V7XTP5</accession>
<evidence type="ECO:0000313" key="2">
    <source>
        <dbReference type="EMBL" id="CAD2202678.1"/>
    </source>
</evidence>
<dbReference type="Gene3D" id="3.40.1770.10">
    <property type="entry name" value="Urocanase superfamily"/>
    <property type="match status" value="1"/>
</dbReference>
<evidence type="ECO:0000313" key="3">
    <source>
        <dbReference type="Proteomes" id="UP000580250"/>
    </source>
</evidence>
<feature type="domain" description="Urocanase C-terminal" evidence="1">
    <location>
        <begin position="43"/>
        <end position="246"/>
    </location>
</feature>
<dbReference type="PANTHER" id="PTHR12216">
    <property type="entry name" value="UROCANATE HYDRATASE"/>
    <property type="match status" value="1"/>
</dbReference>
<dbReference type="InterPro" id="IPR023636">
    <property type="entry name" value="Urocanase_CS"/>
</dbReference>
<dbReference type="InterPro" id="IPR023637">
    <property type="entry name" value="Urocanase-like"/>
</dbReference>
<sequence length="273" mass="30775">MHFWDYGNAFLVECHRAGANILKDNAKDDKSFIFPIICKTLWDIFSLGFGPFRWVCSSGDYEDLKITDQIAIELLEKLINSTESELVREQYRNNLEWVQNADGHNLVVGSQARILYSDLRGRIGLASAFNDAVSQGKLKGPIIISRDHHDVGSVDSPFRETSNIEDGSAYTADMAIQNAIGISFRGPHGWLFIMVVVLVGECWFGMLLDGSTEVERRLNQMLHWDVTNGISRRCWSGNLNASETIKKAMEIDGRLKVTLPNQTDDVDLDEINF</sequence>
<proteinExistence type="predicted"/>